<evidence type="ECO:0000313" key="5">
    <source>
        <dbReference type="Proteomes" id="UP001472677"/>
    </source>
</evidence>
<protein>
    <recommendedName>
        <fullName evidence="6">Pentatricopeptide repeat-containing protein</fullName>
    </recommendedName>
</protein>
<evidence type="ECO:0000313" key="4">
    <source>
        <dbReference type="EMBL" id="KAK8562632.1"/>
    </source>
</evidence>
<evidence type="ECO:0008006" key="6">
    <source>
        <dbReference type="Google" id="ProtNLM"/>
    </source>
</evidence>
<evidence type="ECO:0000256" key="2">
    <source>
        <dbReference type="ARBA" id="ARBA00022737"/>
    </source>
</evidence>
<accession>A0ABR2EKV3</accession>
<dbReference type="InterPro" id="IPR011990">
    <property type="entry name" value="TPR-like_helical_dom_sf"/>
</dbReference>
<dbReference type="NCBIfam" id="TIGR00756">
    <property type="entry name" value="PPR"/>
    <property type="match status" value="4"/>
</dbReference>
<dbReference type="PROSITE" id="PS51375">
    <property type="entry name" value="PPR"/>
    <property type="match status" value="3"/>
</dbReference>
<feature type="repeat" description="PPR" evidence="3">
    <location>
        <begin position="110"/>
        <end position="144"/>
    </location>
</feature>
<keyword evidence="2" id="KW-0677">Repeat</keyword>
<dbReference type="Proteomes" id="UP001472677">
    <property type="component" value="Unassembled WGS sequence"/>
</dbReference>
<name>A0ABR2EKV3_9ROSI</name>
<dbReference type="Pfam" id="PF13041">
    <property type="entry name" value="PPR_2"/>
    <property type="match status" value="2"/>
</dbReference>
<dbReference type="Pfam" id="PF01535">
    <property type="entry name" value="PPR"/>
    <property type="match status" value="1"/>
</dbReference>
<comment type="similarity">
    <text evidence="1">Belongs to the PPR family. P subfamily.</text>
</comment>
<dbReference type="PANTHER" id="PTHR47941">
    <property type="entry name" value="PENTATRICOPEPTIDE REPEAT-CONTAINING PROTEIN 3, MITOCHONDRIAL"/>
    <property type="match status" value="1"/>
</dbReference>
<organism evidence="4 5">
    <name type="scientific">Hibiscus sabdariffa</name>
    <name type="common">roselle</name>
    <dbReference type="NCBI Taxonomy" id="183260"/>
    <lineage>
        <taxon>Eukaryota</taxon>
        <taxon>Viridiplantae</taxon>
        <taxon>Streptophyta</taxon>
        <taxon>Embryophyta</taxon>
        <taxon>Tracheophyta</taxon>
        <taxon>Spermatophyta</taxon>
        <taxon>Magnoliopsida</taxon>
        <taxon>eudicotyledons</taxon>
        <taxon>Gunneridae</taxon>
        <taxon>Pentapetalae</taxon>
        <taxon>rosids</taxon>
        <taxon>malvids</taxon>
        <taxon>Malvales</taxon>
        <taxon>Malvaceae</taxon>
        <taxon>Malvoideae</taxon>
        <taxon>Hibiscus</taxon>
    </lineage>
</organism>
<keyword evidence="5" id="KW-1185">Reference proteome</keyword>
<sequence>MIEKYPKPSIVEFNKLLEPIVRMEHIAVVVSMYSQLELFGVSNDVYSLNILVNCFCQLGRIGFGLCVLWKMLKFGVEPDVTLINGLVKRSKIPLAVSLFDEMVEKGYRPNLLTYNIILNGLSKMSDTDRTVRFLRLKEERGFKPNVVAYGTVVDCLYKNGLLKEALHLFSELKVKGTRPTVV</sequence>
<feature type="repeat" description="PPR" evidence="3">
    <location>
        <begin position="44"/>
        <end position="78"/>
    </location>
</feature>
<comment type="caution">
    <text evidence="4">The sequence shown here is derived from an EMBL/GenBank/DDBJ whole genome shotgun (WGS) entry which is preliminary data.</text>
</comment>
<evidence type="ECO:0000256" key="1">
    <source>
        <dbReference type="ARBA" id="ARBA00007626"/>
    </source>
</evidence>
<dbReference type="EMBL" id="JBBPBM010000012">
    <property type="protein sequence ID" value="KAK8562632.1"/>
    <property type="molecule type" value="Genomic_DNA"/>
</dbReference>
<evidence type="ECO:0000256" key="3">
    <source>
        <dbReference type="PROSITE-ProRule" id="PRU00708"/>
    </source>
</evidence>
<dbReference type="Gene3D" id="1.25.40.10">
    <property type="entry name" value="Tetratricopeptide repeat domain"/>
    <property type="match status" value="2"/>
</dbReference>
<reference evidence="4 5" key="1">
    <citation type="journal article" date="2024" name="G3 (Bethesda)">
        <title>Genome assembly of Hibiscus sabdariffa L. provides insights into metabolisms of medicinal natural products.</title>
        <authorList>
            <person name="Kim T."/>
        </authorList>
    </citation>
    <scope>NUCLEOTIDE SEQUENCE [LARGE SCALE GENOMIC DNA]</scope>
    <source>
        <strain evidence="4">TK-2024</strain>
        <tissue evidence="4">Old leaves</tissue>
    </source>
</reference>
<proteinExistence type="inferred from homology"/>
<feature type="repeat" description="PPR" evidence="3">
    <location>
        <begin position="145"/>
        <end position="179"/>
    </location>
</feature>
<gene>
    <name evidence="4" type="ORF">V6N12_010706</name>
</gene>
<dbReference type="InterPro" id="IPR002885">
    <property type="entry name" value="PPR_rpt"/>
</dbReference>